<name>A0A0Q9X3E2_DROWI</name>
<feature type="region of interest" description="Disordered" evidence="1">
    <location>
        <begin position="134"/>
        <end position="184"/>
    </location>
</feature>
<evidence type="ECO:0000313" key="3">
    <source>
        <dbReference type="Proteomes" id="UP000007798"/>
    </source>
</evidence>
<feature type="compositionally biased region" description="Basic and acidic residues" evidence="1">
    <location>
        <begin position="152"/>
        <end position="173"/>
    </location>
</feature>
<protein>
    <submittedName>
        <fullName evidence="2">Uncharacterized protein</fullName>
    </submittedName>
</protein>
<dbReference type="Proteomes" id="UP000007798">
    <property type="component" value="Unassembled WGS sequence"/>
</dbReference>
<dbReference type="STRING" id="7260.A0A0Q9X3E2"/>
<keyword evidence="3" id="KW-1185">Reference proteome</keyword>
<dbReference type="OrthoDB" id="6288737at2759"/>
<feature type="compositionally biased region" description="Basic residues" evidence="1">
    <location>
        <begin position="174"/>
        <end position="184"/>
    </location>
</feature>
<sequence>MLLTPSAAYVDLPTEMFIDIKEIDEQKLIEFDIPLPPHHCGWHTNNFIIDRAYEAYMSQPGQSQWIQMGDVMSKESVKKSNACCGGNYKIHEIDTDYSSKEPTKTNQALISWCLSDSSSSSSLKILTQMSRNQGRQGLRDLKWQQRNVEPPFRCKDDNTNRNRKHGLELENVKQPKKKWKNRSS</sequence>
<dbReference type="InParanoid" id="A0A0Q9X3E2"/>
<dbReference type="EMBL" id="CH964232">
    <property type="protein sequence ID" value="KRF99382.1"/>
    <property type="molecule type" value="Genomic_DNA"/>
</dbReference>
<organism evidence="2 3">
    <name type="scientific">Drosophila willistoni</name>
    <name type="common">Fruit fly</name>
    <dbReference type="NCBI Taxonomy" id="7260"/>
    <lineage>
        <taxon>Eukaryota</taxon>
        <taxon>Metazoa</taxon>
        <taxon>Ecdysozoa</taxon>
        <taxon>Arthropoda</taxon>
        <taxon>Hexapoda</taxon>
        <taxon>Insecta</taxon>
        <taxon>Pterygota</taxon>
        <taxon>Neoptera</taxon>
        <taxon>Endopterygota</taxon>
        <taxon>Diptera</taxon>
        <taxon>Brachycera</taxon>
        <taxon>Muscomorpha</taxon>
        <taxon>Ephydroidea</taxon>
        <taxon>Drosophilidae</taxon>
        <taxon>Drosophila</taxon>
        <taxon>Sophophora</taxon>
    </lineage>
</organism>
<evidence type="ECO:0000256" key="1">
    <source>
        <dbReference type="SAM" id="MobiDB-lite"/>
    </source>
</evidence>
<accession>A0A0Q9X3E2</accession>
<dbReference type="AlphaFoldDB" id="A0A0Q9X3E2"/>
<proteinExistence type="predicted"/>
<evidence type="ECO:0000313" key="2">
    <source>
        <dbReference type="EMBL" id="KRF99382.1"/>
    </source>
</evidence>
<reference evidence="2 3" key="1">
    <citation type="journal article" date="2007" name="Nature">
        <title>Evolution of genes and genomes on the Drosophila phylogeny.</title>
        <authorList>
            <consortium name="Drosophila 12 Genomes Consortium"/>
            <person name="Clark A.G."/>
            <person name="Eisen M.B."/>
            <person name="Smith D.R."/>
            <person name="Bergman C.M."/>
            <person name="Oliver B."/>
            <person name="Markow T.A."/>
            <person name="Kaufman T.C."/>
            <person name="Kellis M."/>
            <person name="Gelbart W."/>
            <person name="Iyer V.N."/>
            <person name="Pollard D.A."/>
            <person name="Sackton T.B."/>
            <person name="Larracuente A.M."/>
            <person name="Singh N.D."/>
            <person name="Abad J.P."/>
            <person name="Abt D.N."/>
            <person name="Adryan B."/>
            <person name="Aguade M."/>
            <person name="Akashi H."/>
            <person name="Anderson W.W."/>
            <person name="Aquadro C.F."/>
            <person name="Ardell D.H."/>
            <person name="Arguello R."/>
            <person name="Artieri C.G."/>
            <person name="Barbash D.A."/>
            <person name="Barker D."/>
            <person name="Barsanti P."/>
            <person name="Batterham P."/>
            <person name="Batzoglou S."/>
            <person name="Begun D."/>
            <person name="Bhutkar A."/>
            <person name="Blanco E."/>
            <person name="Bosak S.A."/>
            <person name="Bradley R.K."/>
            <person name="Brand A.D."/>
            <person name="Brent M.R."/>
            <person name="Brooks A.N."/>
            <person name="Brown R.H."/>
            <person name="Butlin R.K."/>
            <person name="Caggese C."/>
            <person name="Calvi B.R."/>
            <person name="Bernardo de Carvalho A."/>
            <person name="Caspi A."/>
            <person name="Castrezana S."/>
            <person name="Celniker S.E."/>
            <person name="Chang J.L."/>
            <person name="Chapple C."/>
            <person name="Chatterji S."/>
            <person name="Chinwalla A."/>
            <person name="Civetta A."/>
            <person name="Clifton S.W."/>
            <person name="Comeron J.M."/>
            <person name="Costello J.C."/>
            <person name="Coyne J.A."/>
            <person name="Daub J."/>
            <person name="David R.G."/>
            <person name="Delcher A.L."/>
            <person name="Delehaunty K."/>
            <person name="Do C.B."/>
            <person name="Ebling H."/>
            <person name="Edwards K."/>
            <person name="Eickbush T."/>
            <person name="Evans J.D."/>
            <person name="Filipski A."/>
            <person name="Findeiss S."/>
            <person name="Freyhult E."/>
            <person name="Fulton L."/>
            <person name="Fulton R."/>
            <person name="Garcia A.C."/>
            <person name="Gardiner A."/>
            <person name="Garfield D.A."/>
            <person name="Garvin B.E."/>
            <person name="Gibson G."/>
            <person name="Gilbert D."/>
            <person name="Gnerre S."/>
            <person name="Godfrey J."/>
            <person name="Good R."/>
            <person name="Gotea V."/>
            <person name="Gravely B."/>
            <person name="Greenberg A.J."/>
            <person name="Griffiths-Jones S."/>
            <person name="Gross S."/>
            <person name="Guigo R."/>
            <person name="Gustafson E.A."/>
            <person name="Haerty W."/>
            <person name="Hahn M.W."/>
            <person name="Halligan D.L."/>
            <person name="Halpern A.L."/>
            <person name="Halter G.M."/>
            <person name="Han M.V."/>
            <person name="Heger A."/>
            <person name="Hillier L."/>
            <person name="Hinrichs A.S."/>
            <person name="Holmes I."/>
            <person name="Hoskins R.A."/>
            <person name="Hubisz M.J."/>
            <person name="Hultmark D."/>
            <person name="Huntley M.A."/>
            <person name="Jaffe D.B."/>
            <person name="Jagadeeshan S."/>
            <person name="Jeck W.R."/>
            <person name="Johnson J."/>
            <person name="Jones C.D."/>
            <person name="Jordan W.C."/>
            <person name="Karpen G.H."/>
            <person name="Kataoka E."/>
            <person name="Keightley P.D."/>
            <person name="Kheradpour P."/>
            <person name="Kirkness E.F."/>
            <person name="Koerich L.B."/>
            <person name="Kristiansen K."/>
            <person name="Kudrna D."/>
            <person name="Kulathinal R.J."/>
            <person name="Kumar S."/>
            <person name="Kwok R."/>
            <person name="Lander E."/>
            <person name="Langley C.H."/>
            <person name="Lapoint R."/>
            <person name="Lazzaro B.P."/>
            <person name="Lee S.J."/>
            <person name="Levesque L."/>
            <person name="Li R."/>
            <person name="Lin C.F."/>
            <person name="Lin M.F."/>
            <person name="Lindblad-Toh K."/>
            <person name="Llopart A."/>
            <person name="Long M."/>
            <person name="Low L."/>
            <person name="Lozovsky E."/>
            <person name="Lu J."/>
            <person name="Luo M."/>
            <person name="Machado C.A."/>
            <person name="Makalowski W."/>
            <person name="Marzo M."/>
            <person name="Matsuda M."/>
            <person name="Matzkin L."/>
            <person name="McAllister B."/>
            <person name="McBride C.S."/>
            <person name="McKernan B."/>
            <person name="McKernan K."/>
            <person name="Mendez-Lago M."/>
            <person name="Minx P."/>
            <person name="Mollenhauer M.U."/>
            <person name="Montooth K."/>
            <person name="Mount S.M."/>
            <person name="Mu X."/>
            <person name="Myers E."/>
            <person name="Negre B."/>
            <person name="Newfeld S."/>
            <person name="Nielsen R."/>
            <person name="Noor M.A."/>
            <person name="O'Grady P."/>
            <person name="Pachter L."/>
            <person name="Papaceit M."/>
            <person name="Parisi M.J."/>
            <person name="Parisi M."/>
            <person name="Parts L."/>
            <person name="Pedersen J.S."/>
            <person name="Pesole G."/>
            <person name="Phillippy A.M."/>
            <person name="Ponting C.P."/>
            <person name="Pop M."/>
            <person name="Porcelli D."/>
            <person name="Powell J.R."/>
            <person name="Prohaska S."/>
            <person name="Pruitt K."/>
            <person name="Puig M."/>
            <person name="Quesneville H."/>
            <person name="Ram K.R."/>
            <person name="Rand D."/>
            <person name="Rasmussen M.D."/>
            <person name="Reed L.K."/>
            <person name="Reenan R."/>
            <person name="Reily A."/>
            <person name="Remington K.A."/>
            <person name="Rieger T.T."/>
            <person name="Ritchie M.G."/>
            <person name="Robin C."/>
            <person name="Rogers Y.H."/>
            <person name="Rohde C."/>
            <person name="Rozas J."/>
            <person name="Rubenfield M.J."/>
            <person name="Ruiz A."/>
            <person name="Russo S."/>
            <person name="Salzberg S.L."/>
            <person name="Sanchez-Gracia A."/>
            <person name="Saranga D.J."/>
            <person name="Sato H."/>
            <person name="Schaeffer S.W."/>
            <person name="Schatz M.C."/>
            <person name="Schlenke T."/>
            <person name="Schwartz R."/>
            <person name="Segarra C."/>
            <person name="Singh R.S."/>
            <person name="Sirot L."/>
            <person name="Sirota M."/>
            <person name="Sisneros N.B."/>
            <person name="Smith C.D."/>
            <person name="Smith T.F."/>
            <person name="Spieth J."/>
            <person name="Stage D.E."/>
            <person name="Stark A."/>
            <person name="Stephan W."/>
            <person name="Strausberg R.L."/>
            <person name="Strempel S."/>
            <person name="Sturgill D."/>
            <person name="Sutton G."/>
            <person name="Sutton G.G."/>
            <person name="Tao W."/>
            <person name="Teichmann S."/>
            <person name="Tobari Y.N."/>
            <person name="Tomimura Y."/>
            <person name="Tsolas J.M."/>
            <person name="Valente V.L."/>
            <person name="Venter E."/>
            <person name="Venter J.C."/>
            <person name="Vicario S."/>
            <person name="Vieira F.G."/>
            <person name="Vilella A.J."/>
            <person name="Villasante A."/>
            <person name="Walenz B."/>
            <person name="Wang J."/>
            <person name="Wasserman M."/>
            <person name="Watts T."/>
            <person name="Wilson D."/>
            <person name="Wilson R.K."/>
            <person name="Wing R.A."/>
            <person name="Wolfner M.F."/>
            <person name="Wong A."/>
            <person name="Wong G.K."/>
            <person name="Wu C.I."/>
            <person name="Wu G."/>
            <person name="Yamamoto D."/>
            <person name="Yang H.P."/>
            <person name="Yang S.P."/>
            <person name="Yorke J.A."/>
            <person name="Yoshida K."/>
            <person name="Zdobnov E."/>
            <person name="Zhang P."/>
            <person name="Zhang Y."/>
            <person name="Zimin A.V."/>
            <person name="Baldwin J."/>
            <person name="Abdouelleil A."/>
            <person name="Abdulkadir J."/>
            <person name="Abebe A."/>
            <person name="Abera B."/>
            <person name="Abreu J."/>
            <person name="Acer S.C."/>
            <person name="Aftuck L."/>
            <person name="Alexander A."/>
            <person name="An P."/>
            <person name="Anderson E."/>
            <person name="Anderson S."/>
            <person name="Arachi H."/>
            <person name="Azer M."/>
            <person name="Bachantsang P."/>
            <person name="Barry A."/>
            <person name="Bayul T."/>
            <person name="Berlin A."/>
            <person name="Bessette D."/>
            <person name="Bloom T."/>
            <person name="Blye J."/>
            <person name="Boguslavskiy L."/>
            <person name="Bonnet C."/>
            <person name="Boukhgalter B."/>
            <person name="Bourzgui I."/>
            <person name="Brown A."/>
            <person name="Cahill P."/>
            <person name="Channer S."/>
            <person name="Cheshatsang Y."/>
            <person name="Chuda L."/>
            <person name="Citroen M."/>
            <person name="Collymore A."/>
            <person name="Cooke P."/>
            <person name="Costello M."/>
            <person name="D'Aco K."/>
            <person name="Daza R."/>
            <person name="De Haan G."/>
            <person name="DeGray S."/>
            <person name="DeMaso C."/>
            <person name="Dhargay N."/>
            <person name="Dooley K."/>
            <person name="Dooley E."/>
            <person name="Doricent M."/>
            <person name="Dorje P."/>
            <person name="Dorjee K."/>
            <person name="Dupes A."/>
            <person name="Elong R."/>
            <person name="Falk J."/>
            <person name="Farina A."/>
            <person name="Faro S."/>
            <person name="Ferguson D."/>
            <person name="Fisher S."/>
            <person name="Foley C.D."/>
            <person name="Franke A."/>
            <person name="Friedrich D."/>
            <person name="Gadbois L."/>
            <person name="Gearin G."/>
            <person name="Gearin C.R."/>
            <person name="Giannoukos G."/>
            <person name="Goode T."/>
            <person name="Graham J."/>
            <person name="Grandbois E."/>
            <person name="Grewal S."/>
            <person name="Gyaltsen K."/>
            <person name="Hafez N."/>
            <person name="Hagos B."/>
            <person name="Hall J."/>
            <person name="Henson C."/>
            <person name="Hollinger A."/>
            <person name="Honan T."/>
            <person name="Huard M.D."/>
            <person name="Hughes L."/>
            <person name="Hurhula B."/>
            <person name="Husby M.E."/>
            <person name="Kamat A."/>
            <person name="Kanga B."/>
            <person name="Kashin S."/>
            <person name="Khazanovich D."/>
            <person name="Kisner P."/>
            <person name="Lance K."/>
            <person name="Lara M."/>
            <person name="Lee W."/>
            <person name="Lennon N."/>
            <person name="Letendre F."/>
            <person name="LeVine R."/>
            <person name="Lipovsky A."/>
            <person name="Liu X."/>
            <person name="Liu J."/>
            <person name="Liu S."/>
            <person name="Lokyitsang T."/>
            <person name="Lokyitsang Y."/>
            <person name="Lubonja R."/>
            <person name="Lui A."/>
            <person name="MacDonald P."/>
            <person name="Magnisalis V."/>
            <person name="Maru K."/>
            <person name="Matthews C."/>
            <person name="McCusker W."/>
            <person name="McDonough S."/>
            <person name="Mehta T."/>
            <person name="Meldrim J."/>
            <person name="Meneus L."/>
            <person name="Mihai O."/>
            <person name="Mihalev A."/>
            <person name="Mihova T."/>
            <person name="Mittelman R."/>
            <person name="Mlenga V."/>
            <person name="Montmayeur A."/>
            <person name="Mulrain L."/>
            <person name="Navidi A."/>
            <person name="Naylor J."/>
            <person name="Negash T."/>
            <person name="Nguyen T."/>
            <person name="Nguyen N."/>
            <person name="Nicol R."/>
            <person name="Norbu C."/>
            <person name="Norbu N."/>
            <person name="Novod N."/>
            <person name="O'Neill B."/>
            <person name="Osman S."/>
            <person name="Markiewicz E."/>
            <person name="Oyono O.L."/>
            <person name="Patti C."/>
            <person name="Phunkhang P."/>
            <person name="Pierre F."/>
            <person name="Priest M."/>
            <person name="Raghuraman S."/>
            <person name="Rege F."/>
            <person name="Reyes R."/>
            <person name="Rise C."/>
            <person name="Rogov P."/>
            <person name="Ross K."/>
            <person name="Ryan E."/>
            <person name="Settipalli S."/>
            <person name="Shea T."/>
            <person name="Sherpa N."/>
            <person name="Shi L."/>
            <person name="Shih D."/>
            <person name="Sparrow T."/>
            <person name="Spaulding J."/>
            <person name="Stalker J."/>
            <person name="Stange-Thomann N."/>
            <person name="Stavropoulos S."/>
            <person name="Stone C."/>
            <person name="Strader C."/>
            <person name="Tesfaye S."/>
            <person name="Thomson T."/>
            <person name="Thoulutsang Y."/>
            <person name="Thoulutsang D."/>
            <person name="Topham K."/>
            <person name="Topping I."/>
            <person name="Tsamla T."/>
            <person name="Vassiliev H."/>
            <person name="Vo A."/>
            <person name="Wangchuk T."/>
            <person name="Wangdi T."/>
            <person name="Weiand M."/>
            <person name="Wilkinson J."/>
            <person name="Wilson A."/>
            <person name="Yadav S."/>
            <person name="Young G."/>
            <person name="Yu Q."/>
            <person name="Zembek L."/>
            <person name="Zhong D."/>
            <person name="Zimmer A."/>
            <person name="Zwirko Z."/>
            <person name="Jaffe D.B."/>
            <person name="Alvarez P."/>
            <person name="Brockman W."/>
            <person name="Butler J."/>
            <person name="Chin C."/>
            <person name="Gnerre S."/>
            <person name="Grabherr M."/>
            <person name="Kleber M."/>
            <person name="Mauceli E."/>
            <person name="MacCallum I."/>
        </authorList>
    </citation>
    <scope>NUCLEOTIDE SEQUENCE [LARGE SCALE GENOMIC DNA]</scope>
    <source>
        <strain evidence="3">Tucson 14030-0811.24</strain>
    </source>
</reference>
<gene>
    <name evidence="2" type="primary">Dwil\GK27036</name>
    <name evidence="2" type="ORF">Dwil_GK27036</name>
</gene>
<dbReference type="eggNOG" id="ENOG502QUWA">
    <property type="taxonomic scope" value="Eukaryota"/>
</dbReference>